<evidence type="ECO:0000256" key="9">
    <source>
        <dbReference type="ARBA" id="ARBA00023180"/>
    </source>
</evidence>
<keyword evidence="8 11" id="KW-0675">Receptor</keyword>
<accession>A0A3B5AHN7</accession>
<feature type="domain" description="G-protein coupled receptors family 1 profile" evidence="13">
    <location>
        <begin position="52"/>
        <end position="308"/>
    </location>
</feature>
<evidence type="ECO:0000256" key="12">
    <source>
        <dbReference type="SAM" id="Phobius"/>
    </source>
</evidence>
<gene>
    <name evidence="14" type="primary">GPR65</name>
</gene>
<dbReference type="PROSITE" id="PS00237">
    <property type="entry name" value="G_PROTEIN_RECEP_F1_1"/>
    <property type="match status" value="1"/>
</dbReference>
<dbReference type="PROSITE" id="PS50262">
    <property type="entry name" value="G_PROTEIN_RECEP_F1_2"/>
    <property type="match status" value="1"/>
</dbReference>
<evidence type="ECO:0000256" key="11">
    <source>
        <dbReference type="RuleBase" id="RU000688"/>
    </source>
</evidence>
<comment type="similarity">
    <text evidence="11">Belongs to the G-protein coupled receptor 1 family.</text>
</comment>
<evidence type="ECO:0000256" key="3">
    <source>
        <dbReference type="ARBA" id="ARBA00022692"/>
    </source>
</evidence>
<keyword evidence="7" id="KW-1015">Disulfide bond</keyword>
<proteinExistence type="inferred from homology"/>
<evidence type="ECO:0000256" key="10">
    <source>
        <dbReference type="ARBA" id="ARBA00023224"/>
    </source>
</evidence>
<evidence type="ECO:0000256" key="6">
    <source>
        <dbReference type="ARBA" id="ARBA00023136"/>
    </source>
</evidence>
<evidence type="ECO:0000256" key="1">
    <source>
        <dbReference type="ARBA" id="ARBA00004651"/>
    </source>
</evidence>
<protein>
    <submittedName>
        <fullName evidence="14">G protein-coupled receptor 65</fullName>
    </submittedName>
</protein>
<feature type="transmembrane region" description="Helical" evidence="12">
    <location>
        <begin position="81"/>
        <end position="101"/>
    </location>
</feature>
<dbReference type="InterPro" id="IPR017452">
    <property type="entry name" value="GPCR_Rhodpsn_7TM"/>
</dbReference>
<dbReference type="Gene3D" id="1.20.1070.10">
    <property type="entry name" value="Rhodopsin 7-helix transmembrane proteins"/>
    <property type="match status" value="1"/>
</dbReference>
<keyword evidence="3 11" id="KW-0812">Transmembrane</keyword>
<feature type="transmembrane region" description="Helical" evidence="12">
    <location>
        <begin position="157"/>
        <end position="177"/>
    </location>
</feature>
<reference evidence="14" key="1">
    <citation type="submission" date="2023-09" db="UniProtKB">
        <authorList>
            <consortium name="Ensembl"/>
        </authorList>
    </citation>
    <scope>IDENTIFICATION</scope>
</reference>
<comment type="subcellular location">
    <subcellularLocation>
        <location evidence="1">Cell membrane</location>
        <topology evidence="1">Multi-pass membrane protein</topology>
    </subcellularLocation>
</comment>
<keyword evidence="9" id="KW-0325">Glycoprotein</keyword>
<dbReference type="PRINTS" id="PR00237">
    <property type="entry name" value="GPCRRHODOPSN"/>
</dbReference>
<dbReference type="SUPFAM" id="SSF81321">
    <property type="entry name" value="Family A G protein-coupled receptor-like"/>
    <property type="match status" value="1"/>
</dbReference>
<evidence type="ECO:0000256" key="2">
    <source>
        <dbReference type="ARBA" id="ARBA00022475"/>
    </source>
</evidence>
<dbReference type="GeneTree" id="ENSGT01150000286937"/>
<dbReference type="Pfam" id="PF00001">
    <property type="entry name" value="7tm_1"/>
    <property type="match status" value="1"/>
</dbReference>
<dbReference type="GO" id="GO:0004930">
    <property type="term" value="F:G protein-coupled receptor activity"/>
    <property type="evidence" value="ECO:0007669"/>
    <property type="project" value="UniProtKB-KW"/>
</dbReference>
<keyword evidence="10 11" id="KW-0807">Transducer</keyword>
<feature type="transmembrane region" description="Helical" evidence="12">
    <location>
        <begin position="210"/>
        <end position="231"/>
    </location>
</feature>
<dbReference type="InterPro" id="IPR000276">
    <property type="entry name" value="GPCR_Rhodpsn"/>
</dbReference>
<dbReference type="PANTHER" id="PTHR24234:SF15">
    <property type="entry name" value="G PROTEIN-COUPLED RECEPTOR 65"/>
    <property type="match status" value="1"/>
</dbReference>
<keyword evidence="6 12" id="KW-0472">Membrane</keyword>
<keyword evidence="5 11" id="KW-0297">G-protein coupled receptor</keyword>
<dbReference type="PRINTS" id="PR01157">
    <property type="entry name" value="P2YPURNOCPTR"/>
</dbReference>
<dbReference type="Ensembl" id="ENSSPAT00000020634.1">
    <property type="protein sequence ID" value="ENSSPAP00000020320.1"/>
    <property type="gene ID" value="ENSSPAG00000015342.1"/>
</dbReference>
<evidence type="ECO:0000256" key="7">
    <source>
        <dbReference type="ARBA" id="ARBA00023157"/>
    </source>
</evidence>
<evidence type="ECO:0000256" key="4">
    <source>
        <dbReference type="ARBA" id="ARBA00022989"/>
    </source>
</evidence>
<evidence type="ECO:0000259" key="13">
    <source>
        <dbReference type="PROSITE" id="PS50262"/>
    </source>
</evidence>
<dbReference type="PANTHER" id="PTHR24234">
    <property type="entry name" value="LYSOPHOSPHATIDIC ACID RECEPTOR 5/SPHINGOSYLPHOSPHORYLCHOLINE RECEPTOR"/>
    <property type="match status" value="1"/>
</dbReference>
<feature type="transmembrane region" description="Helical" evidence="12">
    <location>
        <begin position="285"/>
        <end position="303"/>
    </location>
</feature>
<evidence type="ECO:0000313" key="14">
    <source>
        <dbReference type="Ensembl" id="ENSSPAP00000020320.1"/>
    </source>
</evidence>
<keyword evidence="2" id="KW-1003">Cell membrane</keyword>
<feature type="transmembrane region" description="Helical" evidence="12">
    <location>
        <begin position="107"/>
        <end position="136"/>
    </location>
</feature>
<organism evidence="14">
    <name type="scientific">Stegastes partitus</name>
    <name type="common">bicolor damselfish</name>
    <dbReference type="NCBI Taxonomy" id="144197"/>
    <lineage>
        <taxon>Eukaryota</taxon>
        <taxon>Metazoa</taxon>
        <taxon>Chordata</taxon>
        <taxon>Craniata</taxon>
        <taxon>Vertebrata</taxon>
        <taxon>Euteleostomi</taxon>
        <taxon>Actinopterygii</taxon>
        <taxon>Neopterygii</taxon>
        <taxon>Teleostei</taxon>
        <taxon>Neoteleostei</taxon>
        <taxon>Acanthomorphata</taxon>
        <taxon>Ovalentaria</taxon>
        <taxon>Pomacentridae</taxon>
        <taxon>Stegastes</taxon>
    </lineage>
</organism>
<evidence type="ECO:0000256" key="8">
    <source>
        <dbReference type="ARBA" id="ARBA00023170"/>
    </source>
</evidence>
<keyword evidence="4 12" id="KW-1133">Transmembrane helix</keyword>
<dbReference type="GO" id="GO:0005886">
    <property type="term" value="C:plasma membrane"/>
    <property type="evidence" value="ECO:0007669"/>
    <property type="project" value="UniProtKB-SubCell"/>
</dbReference>
<name>A0A3B5AHN7_9TELE</name>
<feature type="transmembrane region" description="Helical" evidence="12">
    <location>
        <begin position="252"/>
        <end position="273"/>
    </location>
</feature>
<dbReference type="STRING" id="144197.ENSSPAP00000020320"/>
<sequence>VAFMLMKNGNSVTVHLVNQTTWGQRKLQDTMNIHDTRRCQCHSFTGSCCFSLSPVFNMTFCPSRYNPSCCCGSLQKNELGVYMFSLALSDLTFTIGLSLWMDFLWRGVWTFGGLVCVLSVYILFTNFYTSVALLCCIAVDRYLAVVHPLKYTCLRKVATAAGICVAIWVLVACFNATTVTLEDSYHENNTFAVCFDVFLPLSKHQVHANVARFFLGFVIPVLLVFFSTWGICVAVKSNQATQKEECKRITKLLTVVLVCLVFCFGPIHIMMLLRTLMNDCKSFAWIFYLYKISTAVSSLNCLLDPLLYCFMTRTGRANINQVVLFFQRKKRSTGDGVTT</sequence>
<evidence type="ECO:0000256" key="5">
    <source>
        <dbReference type="ARBA" id="ARBA00023040"/>
    </source>
</evidence>
<dbReference type="AlphaFoldDB" id="A0A3B5AHN7"/>